<dbReference type="EC" id="4.2.1.96" evidence="3"/>
<dbReference type="NCBIfam" id="NF002018">
    <property type="entry name" value="PRK00823.1-3"/>
    <property type="match status" value="1"/>
</dbReference>
<evidence type="ECO:0000256" key="2">
    <source>
        <dbReference type="ARBA" id="ARBA00006472"/>
    </source>
</evidence>
<dbReference type="Gene3D" id="3.30.1360.20">
    <property type="entry name" value="Transcriptional coactivator/pterin dehydratase"/>
    <property type="match status" value="1"/>
</dbReference>
<evidence type="ECO:0000313" key="6">
    <source>
        <dbReference type="EMBL" id="CAH0551001.1"/>
    </source>
</evidence>
<evidence type="ECO:0000256" key="5">
    <source>
        <dbReference type="ARBA" id="ARBA00030497"/>
    </source>
</evidence>
<protein>
    <recommendedName>
        <fullName evidence="3">4a-hydroxytetrahydrobiopterin dehydratase</fullName>
        <ecNumber evidence="3">4.2.1.96</ecNumber>
    </recommendedName>
    <alternativeName>
        <fullName evidence="5">4-alpha-hydroxy-tetrahydropterin dehydratase</fullName>
    </alternativeName>
</protein>
<keyword evidence="7" id="KW-1185">Reference proteome</keyword>
<dbReference type="InterPro" id="IPR001533">
    <property type="entry name" value="Pterin_deHydtase"/>
</dbReference>
<dbReference type="CDD" id="cd00914">
    <property type="entry name" value="PCD_DCoH_subfamily_b"/>
    <property type="match status" value="1"/>
</dbReference>
<proteinExistence type="inferred from homology"/>
<dbReference type="InterPro" id="IPR036428">
    <property type="entry name" value="PCD_sf"/>
</dbReference>
<accession>A0A9P0AZQ8</accession>
<sequence>MFLNLFIKFSPPCALKICIKNNFHFIDHNFRYSAITSTRYYSTKTKMALTPEQRSTTLAALLTHGWIMVENRDAIYKEYLFKDFNQSFGFMSRVGLLAEKMNHHPEWFNVYNKVQVTLSSHDVNGLSERDIKMATFMESAAKSLMQ</sequence>
<evidence type="ECO:0000256" key="4">
    <source>
        <dbReference type="ARBA" id="ARBA00023239"/>
    </source>
</evidence>
<evidence type="ECO:0000256" key="1">
    <source>
        <dbReference type="ARBA" id="ARBA00001554"/>
    </source>
</evidence>
<dbReference type="Pfam" id="PF01329">
    <property type="entry name" value="Pterin_4a"/>
    <property type="match status" value="1"/>
</dbReference>
<dbReference type="Proteomes" id="UP001154078">
    <property type="component" value="Chromosome 2"/>
</dbReference>
<evidence type="ECO:0000313" key="7">
    <source>
        <dbReference type="Proteomes" id="UP001154078"/>
    </source>
</evidence>
<dbReference type="SUPFAM" id="SSF55248">
    <property type="entry name" value="PCD-like"/>
    <property type="match status" value="1"/>
</dbReference>
<comment type="similarity">
    <text evidence="2">Belongs to the pterin-4-alpha-carbinolamine dehydratase family.</text>
</comment>
<keyword evidence="4" id="KW-0456">Lyase</keyword>
<reference evidence="6" key="1">
    <citation type="submission" date="2021-12" db="EMBL/GenBank/DDBJ databases">
        <authorList>
            <person name="King R."/>
        </authorList>
    </citation>
    <scope>NUCLEOTIDE SEQUENCE</scope>
</reference>
<comment type="catalytic activity">
    <reaction evidence="1">
        <text>(4aS,6R)-4a-hydroxy-L-erythro-5,6,7,8-tetrahydrobiopterin = (6R)-L-erythro-6,7-dihydrobiopterin + H2O</text>
        <dbReference type="Rhea" id="RHEA:11920"/>
        <dbReference type="ChEBI" id="CHEBI:15377"/>
        <dbReference type="ChEBI" id="CHEBI:15642"/>
        <dbReference type="ChEBI" id="CHEBI:43120"/>
        <dbReference type="EC" id="4.2.1.96"/>
    </reaction>
</comment>
<dbReference type="GO" id="GO:0006729">
    <property type="term" value="P:tetrahydrobiopterin biosynthetic process"/>
    <property type="evidence" value="ECO:0007669"/>
    <property type="project" value="InterPro"/>
</dbReference>
<evidence type="ECO:0000256" key="3">
    <source>
        <dbReference type="ARBA" id="ARBA00013252"/>
    </source>
</evidence>
<gene>
    <name evidence="6" type="ORF">MELIAE_LOCUS3703</name>
</gene>
<name>A0A9P0AZQ8_BRAAE</name>
<dbReference type="HAMAP" id="MF_00434">
    <property type="entry name" value="Pterin_4_alpha"/>
    <property type="match status" value="1"/>
</dbReference>
<dbReference type="EMBL" id="OV121133">
    <property type="protein sequence ID" value="CAH0551001.1"/>
    <property type="molecule type" value="Genomic_DNA"/>
</dbReference>
<dbReference type="GO" id="GO:0008124">
    <property type="term" value="F:4-alpha-hydroxytetrahydrobiopterin dehydratase activity"/>
    <property type="evidence" value="ECO:0007669"/>
    <property type="project" value="UniProtKB-EC"/>
</dbReference>
<dbReference type="AlphaFoldDB" id="A0A9P0AZQ8"/>
<dbReference type="PANTHER" id="PTHR12599">
    <property type="entry name" value="PTERIN-4-ALPHA-CARBINOLAMINE DEHYDRATASE"/>
    <property type="match status" value="1"/>
</dbReference>
<organism evidence="6 7">
    <name type="scientific">Brassicogethes aeneus</name>
    <name type="common">Rape pollen beetle</name>
    <name type="synonym">Meligethes aeneus</name>
    <dbReference type="NCBI Taxonomy" id="1431903"/>
    <lineage>
        <taxon>Eukaryota</taxon>
        <taxon>Metazoa</taxon>
        <taxon>Ecdysozoa</taxon>
        <taxon>Arthropoda</taxon>
        <taxon>Hexapoda</taxon>
        <taxon>Insecta</taxon>
        <taxon>Pterygota</taxon>
        <taxon>Neoptera</taxon>
        <taxon>Endopterygota</taxon>
        <taxon>Coleoptera</taxon>
        <taxon>Polyphaga</taxon>
        <taxon>Cucujiformia</taxon>
        <taxon>Nitidulidae</taxon>
        <taxon>Meligethinae</taxon>
        <taxon>Brassicogethes</taxon>
    </lineage>
</organism>
<dbReference type="OrthoDB" id="277398at2759"/>
<dbReference type="PANTHER" id="PTHR12599:SF0">
    <property type="entry name" value="PTERIN-4-ALPHA-CARBINOLAMINE DEHYDRATASE"/>
    <property type="match status" value="1"/>
</dbReference>